<keyword evidence="1" id="KW-0472">Membrane</keyword>
<dbReference type="InterPro" id="IPR037185">
    <property type="entry name" value="EmrE-like"/>
</dbReference>
<proteinExistence type="predicted"/>
<keyword evidence="1" id="KW-0812">Transmembrane</keyword>
<feature type="domain" description="EamA" evidence="2">
    <location>
        <begin position="2"/>
        <end position="100"/>
    </location>
</feature>
<feature type="transmembrane region" description="Helical" evidence="1">
    <location>
        <begin position="83"/>
        <end position="102"/>
    </location>
</feature>
<evidence type="ECO:0000313" key="3">
    <source>
        <dbReference type="EMBL" id="GAL31158.1"/>
    </source>
</evidence>
<protein>
    <submittedName>
        <fullName evidence="3">Membrane protein</fullName>
    </submittedName>
</protein>
<evidence type="ECO:0000256" key="1">
    <source>
        <dbReference type="SAM" id="Phobius"/>
    </source>
</evidence>
<feature type="transmembrane region" description="Helical" evidence="1">
    <location>
        <begin position="58"/>
        <end position="77"/>
    </location>
</feature>
<dbReference type="EMBL" id="BBMS01000135">
    <property type="protein sequence ID" value="GAL31158.1"/>
    <property type="molecule type" value="Genomic_DNA"/>
</dbReference>
<feature type="transmembrane region" description="Helical" evidence="1">
    <location>
        <begin position="27"/>
        <end position="46"/>
    </location>
</feature>
<dbReference type="Gene3D" id="1.10.3730.20">
    <property type="match status" value="1"/>
</dbReference>
<keyword evidence="4" id="KW-1185">Reference proteome</keyword>
<comment type="caution">
    <text evidence="3">The sequence shown here is derived from an EMBL/GenBank/DDBJ whole genome shotgun (WGS) entry which is preliminary data.</text>
</comment>
<keyword evidence="1" id="KW-1133">Transmembrane helix</keyword>
<organism evidence="3 4">
    <name type="scientific">Vibrio variabilis</name>
    <dbReference type="NCBI Taxonomy" id="990271"/>
    <lineage>
        <taxon>Bacteria</taxon>
        <taxon>Pseudomonadati</taxon>
        <taxon>Pseudomonadota</taxon>
        <taxon>Gammaproteobacteria</taxon>
        <taxon>Vibrionales</taxon>
        <taxon>Vibrionaceae</taxon>
        <taxon>Vibrio</taxon>
    </lineage>
</organism>
<accession>A0ABQ0JQY5</accession>
<evidence type="ECO:0000259" key="2">
    <source>
        <dbReference type="Pfam" id="PF00892"/>
    </source>
</evidence>
<dbReference type="InterPro" id="IPR000620">
    <property type="entry name" value="EamA_dom"/>
</dbReference>
<sequence>MASILVIVAVLVHGLTASTTRYLTLSGSLYALLSGVVASALGYYLWYRLLPKIDVLEASLMQLTVPAIALLLGWLFLAESPSLLALLATVFILSGIALTSWAKARK</sequence>
<reference evidence="4" key="1">
    <citation type="submission" date="2014-09" db="EMBL/GenBank/DDBJ databases">
        <title>Vibrio variabilis JCM 19239. (C206) whole genome shotgun sequence.</title>
        <authorList>
            <person name="Sawabe T."/>
            <person name="Meirelles P."/>
            <person name="Nakanishi M."/>
            <person name="Sayaka M."/>
            <person name="Hattori M."/>
            <person name="Ohkuma M."/>
        </authorList>
    </citation>
    <scope>NUCLEOTIDE SEQUENCE [LARGE SCALE GENOMIC DNA]</scope>
    <source>
        <strain evidence="4">JCM 19239</strain>
    </source>
</reference>
<gene>
    <name evidence="3" type="ORF">JCM19239_252</name>
</gene>
<dbReference type="Pfam" id="PF00892">
    <property type="entry name" value="EamA"/>
    <property type="match status" value="1"/>
</dbReference>
<name>A0ABQ0JQY5_9VIBR</name>
<dbReference type="Proteomes" id="UP000029223">
    <property type="component" value="Unassembled WGS sequence"/>
</dbReference>
<dbReference type="SUPFAM" id="SSF103481">
    <property type="entry name" value="Multidrug resistance efflux transporter EmrE"/>
    <property type="match status" value="1"/>
</dbReference>
<evidence type="ECO:0000313" key="4">
    <source>
        <dbReference type="Proteomes" id="UP000029223"/>
    </source>
</evidence>